<comment type="similarity">
    <text evidence="1">Belongs to the PRORSD1 family.</text>
</comment>
<dbReference type="PANTHER" id="PTHR31423:SF3">
    <property type="entry name" value="PROLYL-TRNA SYNTHETASE ASSOCIATED DOMAIN-CONTAINING PROTEIN 1-RELATED"/>
    <property type="match status" value="1"/>
</dbReference>
<keyword evidence="5" id="KW-1185">Reference proteome</keyword>
<reference evidence="4 5" key="1">
    <citation type="submission" date="2021-03" db="EMBL/GenBank/DDBJ databases">
        <title>Enterococcal diversity collection.</title>
        <authorList>
            <person name="Gilmore M.S."/>
            <person name="Schwartzman J."/>
            <person name="Van Tyne D."/>
            <person name="Martin M."/>
            <person name="Earl A.M."/>
            <person name="Manson A.L."/>
            <person name="Straub T."/>
            <person name="Salamzade R."/>
            <person name="Saavedra J."/>
            <person name="Lebreton F."/>
            <person name="Prichula J."/>
            <person name="Schaufler K."/>
            <person name="Gaca A."/>
            <person name="Sgardioli B."/>
            <person name="Wagenaar J."/>
            <person name="Strong T."/>
        </authorList>
    </citation>
    <scope>NUCLEOTIDE SEQUENCE [LARGE SCALE GENOMIC DNA]</scope>
    <source>
        <strain evidence="4 5">MSG2901</strain>
    </source>
</reference>
<dbReference type="PANTHER" id="PTHR31423">
    <property type="entry name" value="YBAK DOMAIN-CONTAINING PROTEIN"/>
    <property type="match status" value="1"/>
</dbReference>
<dbReference type="Gene3D" id="3.90.960.10">
    <property type="entry name" value="YbaK/aminoacyl-tRNA synthetase-associated domain"/>
    <property type="match status" value="1"/>
</dbReference>
<dbReference type="InterPro" id="IPR036754">
    <property type="entry name" value="YbaK/aa-tRNA-synt-asso_dom_sf"/>
</dbReference>
<evidence type="ECO:0000256" key="1">
    <source>
        <dbReference type="ARBA" id="ARBA00010201"/>
    </source>
</evidence>
<feature type="domain" description="YbaK/aminoacyl-tRNA synthetase-associated" evidence="3">
    <location>
        <begin position="40"/>
        <end position="147"/>
    </location>
</feature>
<proteinExistence type="inferred from homology"/>
<dbReference type="Proteomes" id="UP000664832">
    <property type="component" value="Unassembled WGS sequence"/>
</dbReference>
<comment type="caution">
    <text evidence="4">The sequence shown here is derived from an EMBL/GenBank/DDBJ whole genome shotgun (WGS) entry which is preliminary data.</text>
</comment>
<evidence type="ECO:0000313" key="5">
    <source>
        <dbReference type="Proteomes" id="UP000664832"/>
    </source>
</evidence>
<dbReference type="EMBL" id="JAFLWI010000004">
    <property type="protein sequence ID" value="MBO0481376.1"/>
    <property type="molecule type" value="Genomic_DNA"/>
</dbReference>
<dbReference type="SUPFAM" id="SSF55826">
    <property type="entry name" value="YbaK/ProRS associated domain"/>
    <property type="match status" value="1"/>
</dbReference>
<dbReference type="Pfam" id="PF04073">
    <property type="entry name" value="tRNA_edit"/>
    <property type="match status" value="1"/>
</dbReference>
<accession>A0ABS3HY45</accession>
<organism evidence="4 5">
    <name type="scientific">Candidatus Enterococcus courvalinii</name>
    <dbReference type="NCBI Taxonomy" id="2815329"/>
    <lineage>
        <taxon>Bacteria</taxon>
        <taxon>Bacillati</taxon>
        <taxon>Bacillota</taxon>
        <taxon>Bacilli</taxon>
        <taxon>Lactobacillales</taxon>
        <taxon>Enterococcaceae</taxon>
        <taxon>Enterococcus</taxon>
    </lineage>
</organism>
<keyword evidence="2" id="KW-0648">Protein biosynthesis</keyword>
<evidence type="ECO:0000313" key="4">
    <source>
        <dbReference type="EMBL" id="MBO0481376.1"/>
    </source>
</evidence>
<dbReference type="InterPro" id="IPR007214">
    <property type="entry name" value="YbaK/aa-tRNA-synth-assoc-dom"/>
</dbReference>
<protein>
    <submittedName>
        <fullName evidence="4">Prolyl-tRNA synthetase associated domain-containing protein</fullName>
    </submittedName>
</protein>
<evidence type="ECO:0000259" key="3">
    <source>
        <dbReference type="Pfam" id="PF04073"/>
    </source>
</evidence>
<name>A0ABS3HY45_9ENTE</name>
<dbReference type="CDD" id="cd04335">
    <property type="entry name" value="PrdX_deacylase"/>
    <property type="match status" value="1"/>
</dbReference>
<dbReference type="RefSeq" id="WP_206898198.1">
    <property type="nucleotide sequence ID" value="NZ_JAFLWI010000004.1"/>
</dbReference>
<gene>
    <name evidence="4" type="ORF">JZO71_03435</name>
</gene>
<evidence type="ECO:0000256" key="2">
    <source>
        <dbReference type="ARBA" id="ARBA00022917"/>
    </source>
</evidence>
<sequence>MSQATEQEAYDLLSHLKISYQKVDHPAITSVKNLTFDLPGPQVKNLLLKSKKGKQIYLVILPDEKQADLKKLADELSEKRLSFLSEEQMTQLLGVPAGTLTPLALMHDTKNQIQVVIDVAIDQKDTVGFHPNVNTTTLIIDFVDFQKILKYLNHPPIFENL</sequence>
<dbReference type="InterPro" id="IPR040285">
    <property type="entry name" value="ProX/PRXD1"/>
</dbReference>